<organism evidence="2 3">
    <name type="scientific">Discina gigas</name>
    <dbReference type="NCBI Taxonomy" id="1032678"/>
    <lineage>
        <taxon>Eukaryota</taxon>
        <taxon>Fungi</taxon>
        <taxon>Dikarya</taxon>
        <taxon>Ascomycota</taxon>
        <taxon>Pezizomycotina</taxon>
        <taxon>Pezizomycetes</taxon>
        <taxon>Pezizales</taxon>
        <taxon>Discinaceae</taxon>
        <taxon>Discina</taxon>
    </lineage>
</organism>
<feature type="region of interest" description="Disordered" evidence="1">
    <location>
        <begin position="1"/>
        <end position="58"/>
    </location>
</feature>
<feature type="region of interest" description="Disordered" evidence="1">
    <location>
        <begin position="220"/>
        <end position="345"/>
    </location>
</feature>
<evidence type="ECO:0000313" key="3">
    <source>
        <dbReference type="Proteomes" id="UP001447188"/>
    </source>
</evidence>
<feature type="compositionally biased region" description="Basic and acidic residues" evidence="1">
    <location>
        <begin position="235"/>
        <end position="256"/>
    </location>
</feature>
<accession>A0ABR3GNC5</accession>
<protein>
    <recommendedName>
        <fullName evidence="4">Alpha-ketoglutarate-dependent dioxygenase AlkB-like domain-containing protein</fullName>
    </recommendedName>
</protein>
<feature type="compositionally biased region" description="Polar residues" evidence="1">
    <location>
        <begin position="1"/>
        <end position="17"/>
    </location>
</feature>
<feature type="compositionally biased region" description="Polar residues" evidence="1">
    <location>
        <begin position="316"/>
        <end position="326"/>
    </location>
</feature>
<feature type="compositionally biased region" description="Basic residues" evidence="1">
    <location>
        <begin position="43"/>
        <end position="52"/>
    </location>
</feature>
<dbReference type="Proteomes" id="UP001447188">
    <property type="component" value="Unassembled WGS sequence"/>
</dbReference>
<feature type="compositionally biased region" description="Acidic residues" evidence="1">
    <location>
        <begin position="860"/>
        <end position="874"/>
    </location>
</feature>
<name>A0ABR3GNC5_9PEZI</name>
<feature type="compositionally biased region" description="Acidic residues" evidence="1">
    <location>
        <begin position="257"/>
        <end position="294"/>
    </location>
</feature>
<dbReference type="InterPro" id="IPR037151">
    <property type="entry name" value="AlkB-like_sf"/>
</dbReference>
<dbReference type="Gene3D" id="2.60.120.590">
    <property type="entry name" value="Alpha-ketoglutarate-dependent dioxygenase AlkB-like"/>
    <property type="match status" value="1"/>
</dbReference>
<gene>
    <name evidence="2" type="ORF">Q9L58_003632</name>
</gene>
<evidence type="ECO:0000313" key="2">
    <source>
        <dbReference type="EMBL" id="KAL0637429.1"/>
    </source>
</evidence>
<keyword evidence="3" id="KW-1185">Reference proteome</keyword>
<comment type="caution">
    <text evidence="2">The sequence shown here is derived from an EMBL/GenBank/DDBJ whole genome shotgun (WGS) entry which is preliminary data.</text>
</comment>
<proteinExistence type="predicted"/>
<evidence type="ECO:0008006" key="4">
    <source>
        <dbReference type="Google" id="ProtNLM"/>
    </source>
</evidence>
<feature type="compositionally biased region" description="Basic and acidic residues" evidence="1">
    <location>
        <begin position="965"/>
        <end position="982"/>
    </location>
</feature>
<reference evidence="2 3" key="1">
    <citation type="submission" date="2024-02" db="EMBL/GenBank/DDBJ databases">
        <title>Discinaceae phylogenomics.</title>
        <authorList>
            <person name="Dirks A.C."/>
            <person name="James T.Y."/>
        </authorList>
    </citation>
    <scope>NUCLEOTIDE SEQUENCE [LARGE SCALE GENOMIC DNA]</scope>
    <source>
        <strain evidence="2 3">ACD0624</strain>
    </source>
</reference>
<dbReference type="PANTHER" id="PTHR31573">
    <property type="entry name" value="ALPHA-KETOGLUTARATE-DEPENDENT DIOXYGENASE ALKB HOMOLOG 2"/>
    <property type="match status" value="1"/>
</dbReference>
<dbReference type="EMBL" id="JBBBZM010000035">
    <property type="protein sequence ID" value="KAL0637429.1"/>
    <property type="molecule type" value="Genomic_DNA"/>
</dbReference>
<evidence type="ECO:0000256" key="1">
    <source>
        <dbReference type="SAM" id="MobiDB-lite"/>
    </source>
</evidence>
<feature type="region of interest" description="Disordered" evidence="1">
    <location>
        <begin position="848"/>
        <end position="894"/>
    </location>
</feature>
<feature type="region of interest" description="Disordered" evidence="1">
    <location>
        <begin position="173"/>
        <end position="192"/>
    </location>
</feature>
<dbReference type="PANTHER" id="PTHR31573:SF4">
    <property type="entry name" value="FE2OG DIOXYGENASE DOMAIN-CONTAINING PROTEIN"/>
    <property type="match status" value="1"/>
</dbReference>
<dbReference type="InterPro" id="IPR032852">
    <property type="entry name" value="ALKBH2"/>
</dbReference>
<feature type="region of interest" description="Disordered" evidence="1">
    <location>
        <begin position="965"/>
        <end position="993"/>
    </location>
</feature>
<sequence length="1274" mass="142560">MLSDDLNSTQTRRTSGRLNRARNMPPVARPPLASTSLSGTPNSKKRGRKNNRTHLSNITPDGDIMAIKKEIFETGDDIGVNNYIPVASLTGKRRRRKPPVKKRKVDSAPVAVPELASNIPAVDGKTFPKKEKKRLKRYTYVTEQLEKIKPDNRTRGSVPPNFTFRYAIPHTPFTIDKEPPRSSRYWSEGAGNPGNFKPIGDIFQRKDGLLTDVVSIIESRLRPRKPRKPRTSLNLERELRAGESTRKRTFGERDSDTGESSDDDCTITDDEDLGEDDEETDDDLDSDSDSEDIDLSASLGDDEHSPGNTPPKRQKLNTGGSLSTGATKKMPGKKHPKQNKLSGITREDIDKHDISSPTPKTKRLWVKKEIMTKVKKERDTKVATIINLVDPQEGKPPGIRRPEVCLVRSFVRVYLTIAAIRAAVMVMMGWFMDICLTDLLLLETTSTGSGGKSTADDDGQRRLLTNQTSEDKVIKYLLANMKNQLPLVMVMGTQCASSPSKLPHRYCVMDWFKVTAGWAERDPRSRYTRWKFRFEKLDTATDGWWAASPTPEYDTPTEMVKASCNSCKTESPHIYEEGWMCLKPECVKFWTLNGSDAPTDIKYTDNFLRCRTPWPTEFLTAPNPLGPPLNFNRDVFFDGGDVSRVFWKGMCCPECGRLNCREFWVGWRCLSCDFKFDPPRTIFDATRLADPHRPVFTGPAIPANICHDDISYERYIRDGMTVIQYQLGDCGTVTHILANQKTNARPMDADWLFREYQSADMPFKRFILGNHKAQGRLLTQQFTFNCGAPYKFIVDVESHPFDKSPPVVARALEVIHDRVNLVHPETQFNEVLNVGYFEKQKMDYRLIESPVKEEPKNDEGLEFGDEDEDEDPEHNEEVIGGQQPPSPPGRNSKKLYKGRVKLDLCLNHGDVMVMKGRDIQKYWEHSVIPQGLFRIAATARLITENHPGVLNQAKAEAVEVDKLAKTPDKGGQKLEQEEHKPLSDPQAGVSPSLEEVPVLEKPVPLEPTVHFEITPIQTVPVGVVGDCSQRDFMHVSFGNGGHYPQTQQLDTSSSDKIYSIPNPTAYQNADQNAVQNELPWETLGGLNKDNKTPQSSTPEYPKIDRILSRVPELSNDDMDTTTPGLQCNHPPCINGLGMALSNAQSRSYSSTTTNRNPFSGPAPILPKPSVGFGGMLSQGPPRFGAANILHPMDQLAGPNNNASFPPHTPETFSVNPQQSPFDGRGSTPVQLMPIMSNATQIPYRIPGLTTLWPEIGNGGIPTGQKFEDPNKTNI</sequence>
<feature type="compositionally biased region" description="Basic and acidic residues" evidence="1">
    <location>
        <begin position="848"/>
        <end position="859"/>
    </location>
</feature>
<feature type="compositionally biased region" description="Polar residues" evidence="1">
    <location>
        <begin position="33"/>
        <end position="42"/>
    </location>
</feature>
<dbReference type="SUPFAM" id="SSF51197">
    <property type="entry name" value="Clavaminate synthase-like"/>
    <property type="match status" value="1"/>
</dbReference>